<keyword evidence="4 10" id="KW-0378">Hydrolase</keyword>
<keyword evidence="6" id="KW-0119">Carbohydrate metabolism</keyword>
<evidence type="ECO:0000256" key="6">
    <source>
        <dbReference type="ARBA" id="ARBA00023277"/>
    </source>
</evidence>
<sequence length="473" mass="50458">MQDAPTTRATTAEPAAAAESALRLPAGFRWGAATAAFQIEGATDAEGRGPSIWDTFTAEPGRVIDGSNALVAADSYRRFRDDVALLAELGASDYRFSIAWPRVQPGGTGPANAAGLDSYERLVDALAEAGIDPLPTLYHWDLPQPLEDAGGWLVRDTAERFAEYVGLVLDRLGDRVGRWITLNEPAMTTLEGYALGTQAPGRQLMLGALPTVHHQLLGHGLAVAAIRAAAPSAEVGITNNHTLVVPAGDSAADLMAAGAFDLIYNRIFAGPVLTGAYPDLTAFGLEEFPGLEAGDLELISAPLDFYGVNFYNPTYVAAPAAGSEFAAAGLPFEPVAPPEGTPLTGFGWPIVPAAFTELLVGLRRDYGDALPPVVITENGASFVDEVVEASDGRAVHDAERIAYLDGHLRAVAAAIEQGVDVRGYFAWSLMDNFEWAQGYTQRFGLVHVDFETGERTRKDSFDWYRRLIAAQPL</sequence>
<organism evidence="11 12">
    <name type="scientific">Agromyces lapidis</name>
    <dbReference type="NCBI Taxonomy" id="279574"/>
    <lineage>
        <taxon>Bacteria</taxon>
        <taxon>Bacillati</taxon>
        <taxon>Actinomycetota</taxon>
        <taxon>Actinomycetes</taxon>
        <taxon>Micrococcales</taxon>
        <taxon>Microbacteriaceae</taxon>
        <taxon>Agromyces</taxon>
    </lineage>
</organism>
<evidence type="ECO:0000256" key="9">
    <source>
        <dbReference type="PROSITE-ProRule" id="PRU10055"/>
    </source>
</evidence>
<dbReference type="InterPro" id="IPR033132">
    <property type="entry name" value="GH_1_N_CS"/>
</dbReference>
<evidence type="ECO:0000256" key="1">
    <source>
        <dbReference type="ARBA" id="ARBA00000448"/>
    </source>
</evidence>
<evidence type="ECO:0000256" key="10">
    <source>
        <dbReference type="RuleBase" id="RU361175"/>
    </source>
</evidence>
<dbReference type="EMBL" id="JBHMBL010000003">
    <property type="protein sequence ID" value="MFB9643465.1"/>
    <property type="molecule type" value="Genomic_DNA"/>
</dbReference>
<dbReference type="InterPro" id="IPR017736">
    <property type="entry name" value="Glyco_hydro_1_beta-glucosidase"/>
</dbReference>
<gene>
    <name evidence="11" type="ORF">ACFFQV_14295</name>
</gene>
<dbReference type="NCBIfam" id="TIGR03356">
    <property type="entry name" value="BGL"/>
    <property type="match status" value="1"/>
</dbReference>
<evidence type="ECO:0000256" key="4">
    <source>
        <dbReference type="ARBA" id="ARBA00022801"/>
    </source>
</evidence>
<dbReference type="GO" id="GO:0008422">
    <property type="term" value="F:beta-glucosidase activity"/>
    <property type="evidence" value="ECO:0007669"/>
    <property type="project" value="UniProtKB-EC"/>
</dbReference>
<dbReference type="PRINTS" id="PR00131">
    <property type="entry name" value="GLHYDRLASE1"/>
</dbReference>
<dbReference type="Proteomes" id="UP001589667">
    <property type="component" value="Unassembled WGS sequence"/>
</dbReference>
<comment type="catalytic activity">
    <reaction evidence="1 10">
        <text>Hydrolysis of terminal, non-reducing beta-D-glucosyl residues with release of beta-D-glucose.</text>
        <dbReference type="EC" id="3.2.1.21"/>
    </reaction>
</comment>
<dbReference type="PROSITE" id="PS00572">
    <property type="entry name" value="GLYCOSYL_HYDROL_F1_1"/>
    <property type="match status" value="1"/>
</dbReference>
<protein>
    <recommendedName>
        <fullName evidence="3 10">Beta-glucosidase</fullName>
        <ecNumber evidence="3 10">3.2.1.21</ecNumber>
    </recommendedName>
</protein>
<dbReference type="PROSITE" id="PS00653">
    <property type="entry name" value="GLYCOSYL_HYDROL_F1_2"/>
    <property type="match status" value="1"/>
</dbReference>
<name>A0ABV5ST30_9MICO</name>
<dbReference type="EC" id="3.2.1.21" evidence="3 10"/>
<dbReference type="InterPro" id="IPR017853">
    <property type="entry name" value="GH"/>
</dbReference>
<comment type="caution">
    <text evidence="11">The sequence shown here is derived from an EMBL/GenBank/DDBJ whole genome shotgun (WGS) entry which is preliminary data.</text>
</comment>
<dbReference type="Pfam" id="PF00232">
    <property type="entry name" value="Glyco_hydro_1"/>
    <property type="match status" value="1"/>
</dbReference>
<dbReference type="PANTHER" id="PTHR10353:SF36">
    <property type="entry name" value="LP05116P"/>
    <property type="match status" value="1"/>
</dbReference>
<reference evidence="11 12" key="1">
    <citation type="submission" date="2024-09" db="EMBL/GenBank/DDBJ databases">
        <authorList>
            <person name="Sun Q."/>
            <person name="Mori K."/>
        </authorList>
    </citation>
    <scope>NUCLEOTIDE SEQUENCE [LARGE SCALE GENOMIC DNA]</scope>
    <source>
        <strain evidence="11 12">JCM 14321</strain>
    </source>
</reference>
<dbReference type="InterPro" id="IPR018120">
    <property type="entry name" value="Glyco_hydro_1_AS"/>
</dbReference>
<dbReference type="SUPFAM" id="SSF51445">
    <property type="entry name" value="(Trans)glycosidases"/>
    <property type="match status" value="1"/>
</dbReference>
<keyword evidence="7 10" id="KW-0326">Glycosidase</keyword>
<accession>A0ABV5ST30</accession>
<keyword evidence="5" id="KW-0136">Cellulose degradation</keyword>
<evidence type="ECO:0000256" key="3">
    <source>
        <dbReference type="ARBA" id="ARBA00012744"/>
    </source>
</evidence>
<comment type="similarity">
    <text evidence="2 10">Belongs to the glycosyl hydrolase 1 family.</text>
</comment>
<evidence type="ECO:0000313" key="11">
    <source>
        <dbReference type="EMBL" id="MFB9643465.1"/>
    </source>
</evidence>
<evidence type="ECO:0000256" key="2">
    <source>
        <dbReference type="ARBA" id="ARBA00010838"/>
    </source>
</evidence>
<proteinExistence type="inferred from homology"/>
<dbReference type="Gene3D" id="3.20.20.80">
    <property type="entry name" value="Glycosidases"/>
    <property type="match status" value="1"/>
</dbReference>
<feature type="active site" description="Nucleophile" evidence="9">
    <location>
        <position position="377"/>
    </location>
</feature>
<dbReference type="PANTHER" id="PTHR10353">
    <property type="entry name" value="GLYCOSYL HYDROLASE"/>
    <property type="match status" value="1"/>
</dbReference>
<evidence type="ECO:0000256" key="5">
    <source>
        <dbReference type="ARBA" id="ARBA00023001"/>
    </source>
</evidence>
<evidence type="ECO:0000256" key="7">
    <source>
        <dbReference type="ARBA" id="ARBA00023295"/>
    </source>
</evidence>
<keyword evidence="12" id="KW-1185">Reference proteome</keyword>
<dbReference type="InterPro" id="IPR001360">
    <property type="entry name" value="Glyco_hydro_1"/>
</dbReference>
<evidence type="ECO:0000256" key="8">
    <source>
        <dbReference type="ARBA" id="ARBA00023326"/>
    </source>
</evidence>
<dbReference type="RefSeq" id="WP_157425232.1">
    <property type="nucleotide sequence ID" value="NZ_BAAANI010000004.1"/>
</dbReference>
<evidence type="ECO:0000313" key="12">
    <source>
        <dbReference type="Proteomes" id="UP001589667"/>
    </source>
</evidence>
<keyword evidence="8" id="KW-0624">Polysaccharide degradation</keyword>